<evidence type="ECO:0000313" key="2">
    <source>
        <dbReference type="EMBL" id="MDP9829395.1"/>
    </source>
</evidence>
<dbReference type="RefSeq" id="WP_307247538.1">
    <property type="nucleotide sequence ID" value="NZ_JAUSQZ010000001.1"/>
</dbReference>
<evidence type="ECO:0008006" key="4">
    <source>
        <dbReference type="Google" id="ProtNLM"/>
    </source>
</evidence>
<reference evidence="2 3" key="1">
    <citation type="submission" date="2023-07" db="EMBL/GenBank/DDBJ databases">
        <title>Sequencing the genomes of 1000 actinobacteria strains.</title>
        <authorList>
            <person name="Klenk H.-P."/>
        </authorList>
    </citation>
    <scope>NUCLEOTIDE SEQUENCE [LARGE SCALE GENOMIC DNA]</scope>
    <source>
        <strain evidence="2 3">DSM 44388</strain>
    </source>
</reference>
<gene>
    <name evidence="2" type="ORF">J2S57_005144</name>
</gene>
<proteinExistence type="predicted"/>
<keyword evidence="1" id="KW-0732">Signal</keyword>
<comment type="caution">
    <text evidence="2">The sequence shown here is derived from an EMBL/GenBank/DDBJ whole genome shotgun (WGS) entry which is preliminary data.</text>
</comment>
<name>A0ABT9PB31_9ACTN</name>
<evidence type="ECO:0000256" key="1">
    <source>
        <dbReference type="SAM" id="SignalP"/>
    </source>
</evidence>
<accession>A0ABT9PB31</accession>
<feature type="chain" id="PRO_5046431397" description="Ig-like domain repeat protein" evidence="1">
    <location>
        <begin position="42"/>
        <end position="475"/>
    </location>
</feature>
<sequence>MSYLSMPGFVRRGGVRRVFAGASLGCLAVAGAILVPGPAQAAEAPIQAAACRELGYQLDAGPKLKAAAGFRTEWIGNLCVDGRAGICDDYGLSAPDGQWIDKPAKRRPGSDRATQVEQYIANAHPTAMTDSKTTSAAYKSAINRAVSKGFRSDWESTYKPKFRSLDPQVIKLADAWLADAERNAGPVKVTGGLTSKPLPGGKGRISITATGNGKALTGAQVSWKVSGGKVLTFSKTTTAKGQAVLDFTRGSGPVSFAAVVTSPEWRTSMWSRPTSGKKQHLIRGGVTVKTTITGRFDSFPGITASTKCVPDCKGRPPVTLAAKSSGSPMRWQALVGGKVVKTLEVSAGKTAAGTFTGVDGQRVAFRYQVQVGGKWSGWRTVSRTFDVVCPAVPLFSITGTCDCGGHGMVALHIQAPGGPRTYDVTYGGETKRISGSAAVDFQVPMAQLAGARVTYDALDSAGKRLGGGVLTPWTR</sequence>
<protein>
    <recommendedName>
        <fullName evidence="4">Ig-like domain repeat protein</fullName>
    </recommendedName>
</protein>
<keyword evidence="3" id="KW-1185">Reference proteome</keyword>
<evidence type="ECO:0000313" key="3">
    <source>
        <dbReference type="Proteomes" id="UP001235712"/>
    </source>
</evidence>
<organism evidence="2 3">
    <name type="scientific">Kineosporia succinea</name>
    <dbReference type="NCBI Taxonomy" id="84632"/>
    <lineage>
        <taxon>Bacteria</taxon>
        <taxon>Bacillati</taxon>
        <taxon>Actinomycetota</taxon>
        <taxon>Actinomycetes</taxon>
        <taxon>Kineosporiales</taxon>
        <taxon>Kineosporiaceae</taxon>
        <taxon>Kineosporia</taxon>
    </lineage>
</organism>
<feature type="signal peptide" evidence="1">
    <location>
        <begin position="1"/>
        <end position="41"/>
    </location>
</feature>
<dbReference type="Proteomes" id="UP001235712">
    <property type="component" value="Unassembled WGS sequence"/>
</dbReference>
<dbReference type="EMBL" id="JAUSQZ010000001">
    <property type="protein sequence ID" value="MDP9829395.1"/>
    <property type="molecule type" value="Genomic_DNA"/>
</dbReference>